<accession>A0A5C2RQV3</accession>
<dbReference type="CDD" id="cd05288">
    <property type="entry name" value="PGDH"/>
    <property type="match status" value="1"/>
</dbReference>
<proteinExistence type="predicted"/>
<dbReference type="FunFam" id="3.40.50.720:FF:000121">
    <property type="entry name" value="Prostaglandin reductase 2"/>
    <property type="match status" value="1"/>
</dbReference>
<dbReference type="SUPFAM" id="SSF51735">
    <property type="entry name" value="NAD(P)-binding Rossmann-fold domains"/>
    <property type="match status" value="1"/>
</dbReference>
<keyword evidence="4" id="KW-1185">Reference proteome</keyword>
<dbReference type="InterPro" id="IPR041694">
    <property type="entry name" value="ADH_N_2"/>
</dbReference>
<evidence type="ECO:0000259" key="2">
    <source>
        <dbReference type="SMART" id="SM00829"/>
    </source>
</evidence>
<evidence type="ECO:0000313" key="4">
    <source>
        <dbReference type="Proteomes" id="UP000313359"/>
    </source>
</evidence>
<dbReference type="OrthoDB" id="809632at2759"/>
<sequence>MAPVTNGRLLFNEVPEGFPVPGKTTIYDGSQTIDLENVALQGGFLVKVLVLSIDPYLRGRMRAPEKKSYNPPFTLSEPIGNYGVGVVIRSENPAVKPGDHLYGFYPFVQYTIQQDAQAFRVLDDKPNLPWSAYIGVCGMPGETSYYAWKEYAAPKKGDVVFVTAASGPVGATVVQLAKEDGLKVIASAGSDEKVAFASSIGADVAFNYKTVPTRKVLEKEGPINIYWDNVGGEILEAALDNAAKGARFIECGMISGYNAQTPYGIKNVMQIVTQELHIHGFIVGNLRHKYVDEFYSKFVPRVASGEIKYKEYLVRGLENAGEAILDVQSGKNFGKCVIVVADD</sequence>
<dbReference type="SUPFAM" id="SSF50129">
    <property type="entry name" value="GroES-like"/>
    <property type="match status" value="1"/>
</dbReference>
<gene>
    <name evidence="3" type="ORF">L227DRAFT_596313</name>
</gene>
<evidence type="ECO:0000256" key="1">
    <source>
        <dbReference type="ARBA" id="ARBA00023002"/>
    </source>
</evidence>
<dbReference type="GO" id="GO:0016628">
    <property type="term" value="F:oxidoreductase activity, acting on the CH-CH group of donors, NAD or NADP as acceptor"/>
    <property type="evidence" value="ECO:0007669"/>
    <property type="project" value="InterPro"/>
</dbReference>
<dbReference type="Pfam" id="PF16884">
    <property type="entry name" value="ADH_N_2"/>
    <property type="match status" value="1"/>
</dbReference>
<dbReference type="Pfam" id="PF00107">
    <property type="entry name" value="ADH_zinc_N"/>
    <property type="match status" value="1"/>
</dbReference>
<dbReference type="Gene3D" id="3.40.50.720">
    <property type="entry name" value="NAD(P)-binding Rossmann-like Domain"/>
    <property type="match status" value="1"/>
</dbReference>
<dbReference type="InterPro" id="IPR020843">
    <property type="entry name" value="ER"/>
</dbReference>
<dbReference type="SMART" id="SM00829">
    <property type="entry name" value="PKS_ER"/>
    <property type="match status" value="1"/>
</dbReference>
<dbReference type="STRING" id="1328759.A0A5C2RQV3"/>
<feature type="domain" description="Enoyl reductase (ER)" evidence="2">
    <location>
        <begin position="29"/>
        <end position="338"/>
    </location>
</feature>
<dbReference type="InterPro" id="IPR036291">
    <property type="entry name" value="NAD(P)-bd_dom_sf"/>
</dbReference>
<dbReference type="InterPro" id="IPR045010">
    <property type="entry name" value="MDR_fam"/>
</dbReference>
<dbReference type="PANTHER" id="PTHR43205">
    <property type="entry name" value="PROSTAGLANDIN REDUCTASE"/>
    <property type="match status" value="1"/>
</dbReference>
<organism evidence="3 4">
    <name type="scientific">Lentinus tigrinus ALCF2SS1-6</name>
    <dbReference type="NCBI Taxonomy" id="1328759"/>
    <lineage>
        <taxon>Eukaryota</taxon>
        <taxon>Fungi</taxon>
        <taxon>Dikarya</taxon>
        <taxon>Basidiomycota</taxon>
        <taxon>Agaricomycotina</taxon>
        <taxon>Agaricomycetes</taxon>
        <taxon>Polyporales</taxon>
        <taxon>Polyporaceae</taxon>
        <taxon>Lentinus</taxon>
    </lineage>
</organism>
<dbReference type="PANTHER" id="PTHR43205:SF7">
    <property type="entry name" value="PROSTAGLANDIN REDUCTASE 1"/>
    <property type="match status" value="1"/>
</dbReference>
<name>A0A5C2RQV3_9APHY</name>
<dbReference type="EMBL" id="ML122320">
    <property type="protein sequence ID" value="RPD53531.1"/>
    <property type="molecule type" value="Genomic_DNA"/>
</dbReference>
<dbReference type="Gene3D" id="3.90.180.10">
    <property type="entry name" value="Medium-chain alcohol dehydrogenases, catalytic domain"/>
    <property type="match status" value="1"/>
</dbReference>
<reference evidence="3" key="1">
    <citation type="journal article" date="2018" name="Genome Biol. Evol.">
        <title>Genomics and development of Lentinus tigrinus, a white-rot wood-decaying mushroom with dimorphic fruiting bodies.</title>
        <authorList>
            <person name="Wu B."/>
            <person name="Xu Z."/>
            <person name="Knudson A."/>
            <person name="Carlson A."/>
            <person name="Chen N."/>
            <person name="Kovaka S."/>
            <person name="LaButti K."/>
            <person name="Lipzen A."/>
            <person name="Pennachio C."/>
            <person name="Riley R."/>
            <person name="Schakwitz W."/>
            <person name="Umezawa K."/>
            <person name="Ohm R.A."/>
            <person name="Grigoriev I.V."/>
            <person name="Nagy L.G."/>
            <person name="Gibbons J."/>
            <person name="Hibbett D."/>
        </authorList>
    </citation>
    <scope>NUCLEOTIDE SEQUENCE [LARGE SCALE GENOMIC DNA]</scope>
    <source>
        <strain evidence="3">ALCF2SS1-6</strain>
    </source>
</reference>
<evidence type="ECO:0000313" key="3">
    <source>
        <dbReference type="EMBL" id="RPD53531.1"/>
    </source>
</evidence>
<dbReference type="InterPro" id="IPR013149">
    <property type="entry name" value="ADH-like_C"/>
</dbReference>
<dbReference type="Proteomes" id="UP000313359">
    <property type="component" value="Unassembled WGS sequence"/>
</dbReference>
<protein>
    <submittedName>
        <fullName evidence="3">NAD(P)-binding protein</fullName>
    </submittedName>
</protein>
<dbReference type="InterPro" id="IPR011032">
    <property type="entry name" value="GroES-like_sf"/>
</dbReference>
<keyword evidence="1" id="KW-0560">Oxidoreductase</keyword>
<dbReference type="AlphaFoldDB" id="A0A5C2RQV3"/>